<evidence type="ECO:0000313" key="3">
    <source>
        <dbReference type="Proteomes" id="UP000516134"/>
    </source>
</evidence>
<dbReference type="SUPFAM" id="SSF56349">
    <property type="entry name" value="DNA breaking-rejoining enzymes"/>
    <property type="match status" value="1"/>
</dbReference>
<evidence type="ECO:0008006" key="4">
    <source>
        <dbReference type="Google" id="ProtNLM"/>
    </source>
</evidence>
<proteinExistence type="predicted"/>
<dbReference type="EMBL" id="CP060781">
    <property type="protein sequence ID" value="QNP44611.1"/>
    <property type="molecule type" value="Genomic_DNA"/>
</dbReference>
<geneLocation type="plasmid" evidence="2 3">
    <name>p_unnamed1</name>
</geneLocation>
<organism evidence="2 3">
    <name type="scientific">Sphingomonas daechungensis</name>
    <dbReference type="NCBI Taxonomy" id="1176646"/>
    <lineage>
        <taxon>Bacteria</taxon>
        <taxon>Pseudomonadati</taxon>
        <taxon>Pseudomonadota</taxon>
        <taxon>Alphaproteobacteria</taxon>
        <taxon>Sphingomonadales</taxon>
        <taxon>Sphingomonadaceae</taxon>
        <taxon>Sphingomonas</taxon>
    </lineage>
</organism>
<dbReference type="RefSeq" id="WP_187716029.1">
    <property type="nucleotide sequence ID" value="NZ_BAABJC010000001.1"/>
</dbReference>
<protein>
    <recommendedName>
        <fullName evidence="4">Integrase</fullName>
    </recommendedName>
</protein>
<dbReference type="InterPro" id="IPR010998">
    <property type="entry name" value="Integrase_recombinase_N"/>
</dbReference>
<keyword evidence="1" id="KW-0238">DNA-binding</keyword>
<sequence length="262" mass="29438">MARTARDRKLDSRSARAALPIRNAPYWCAISKGRTLGYRKGRNGGSWVAKYRAPGGDRFQIALGDADDHLDDHANAVLSFSQAQEKAREWFGEIEINEGRRVGPYTVNDALDDYLFAFTGRSKDKTSWVADRYIRPVLGDHQVRTLTTDTILRFHRGLAEAPAGYRPTKKGFRKMRPVTESNGRPRRATANRMLTVLRAALNRAFNDGKVGSDLAWRRVKPFPKVDAPRIRYLNPTEAIRVVNAASPTFRPMIQAALLTGGR</sequence>
<accession>A0ABX6T592</accession>
<keyword evidence="3" id="KW-1185">Reference proteome</keyword>
<dbReference type="InterPro" id="IPR011010">
    <property type="entry name" value="DNA_brk_join_enz"/>
</dbReference>
<dbReference type="Gene3D" id="1.10.150.130">
    <property type="match status" value="1"/>
</dbReference>
<keyword evidence="2" id="KW-0614">Plasmid</keyword>
<dbReference type="Proteomes" id="UP000516134">
    <property type="component" value="Plasmid p_unnamed1"/>
</dbReference>
<evidence type="ECO:0000313" key="2">
    <source>
        <dbReference type="EMBL" id="QNP44611.1"/>
    </source>
</evidence>
<gene>
    <name evidence="2" type="ORF">H9L15_16150</name>
</gene>
<name>A0ABX6T592_9SPHN</name>
<evidence type="ECO:0000256" key="1">
    <source>
        <dbReference type="ARBA" id="ARBA00023125"/>
    </source>
</evidence>
<reference evidence="2 3" key="1">
    <citation type="submission" date="2020-08" db="EMBL/GenBank/DDBJ databases">
        <title>Genome sequence of Sphingomonas daechungensis KACC 18115T.</title>
        <authorList>
            <person name="Hyun D.-W."/>
            <person name="Bae J.-W."/>
        </authorList>
    </citation>
    <scope>NUCLEOTIDE SEQUENCE [LARGE SCALE GENOMIC DNA]</scope>
    <source>
        <strain evidence="2 3">KACC 18115</strain>
        <plasmid evidence="2 3">p_unnamed1</plasmid>
    </source>
</reference>